<keyword evidence="3" id="KW-1185">Reference proteome</keyword>
<evidence type="ECO:0000313" key="3">
    <source>
        <dbReference type="Proteomes" id="UP000256345"/>
    </source>
</evidence>
<evidence type="ECO:0000313" key="2">
    <source>
        <dbReference type="EMBL" id="REG34324.1"/>
    </source>
</evidence>
<organism evidence="2 3">
    <name type="scientific">Archangium gephyra</name>
    <dbReference type="NCBI Taxonomy" id="48"/>
    <lineage>
        <taxon>Bacteria</taxon>
        <taxon>Pseudomonadati</taxon>
        <taxon>Myxococcota</taxon>
        <taxon>Myxococcia</taxon>
        <taxon>Myxococcales</taxon>
        <taxon>Cystobacterineae</taxon>
        <taxon>Archangiaceae</taxon>
        <taxon>Archangium</taxon>
    </lineage>
</organism>
<feature type="region of interest" description="Disordered" evidence="1">
    <location>
        <begin position="64"/>
        <end position="86"/>
    </location>
</feature>
<protein>
    <recommendedName>
        <fullName evidence="4">Lipoprotein</fullName>
    </recommendedName>
</protein>
<accession>A0ABX9K701</accession>
<dbReference type="EMBL" id="QUMU01000003">
    <property type="protein sequence ID" value="REG34324.1"/>
    <property type="molecule type" value="Genomic_DNA"/>
</dbReference>
<gene>
    <name evidence="2" type="ORF">ATI61_103217</name>
</gene>
<name>A0ABX9K701_9BACT</name>
<dbReference type="RefSeq" id="WP_147332792.1">
    <property type="nucleotide sequence ID" value="NZ_CP011509.1"/>
</dbReference>
<evidence type="ECO:0008006" key="4">
    <source>
        <dbReference type="Google" id="ProtNLM"/>
    </source>
</evidence>
<sequence>MSVTSSQGPRRGPRGRPAGLLVSVLFAALLGGCPKPHIHHFTTSPPVACPGDEVTLRWETNGPVRLESNPEVPKLGRKDDSGQQTVTVSGPTTFRLEVSRVFGLKKEMTESEVLSPPKDLEYGIVDAEGQGRFTCSTQTGALESSFQLDGSHISPNVRIGQVLNMNVRTLVISKGEASETVAEGANAPGFEGQPAQGLWRLRVPLDEGESCEDALESVDGRLIIKLQLSCPR</sequence>
<dbReference type="Proteomes" id="UP000256345">
    <property type="component" value="Unassembled WGS sequence"/>
</dbReference>
<evidence type="ECO:0000256" key="1">
    <source>
        <dbReference type="SAM" id="MobiDB-lite"/>
    </source>
</evidence>
<reference evidence="2 3" key="1">
    <citation type="submission" date="2018-08" db="EMBL/GenBank/DDBJ databases">
        <title>Genomic Encyclopedia of Archaeal and Bacterial Type Strains, Phase II (KMG-II): from individual species to whole genera.</title>
        <authorList>
            <person name="Goeker M."/>
        </authorList>
    </citation>
    <scope>NUCLEOTIDE SEQUENCE [LARGE SCALE GENOMIC DNA]</scope>
    <source>
        <strain evidence="2 3">DSM 2261</strain>
    </source>
</reference>
<proteinExistence type="predicted"/>
<comment type="caution">
    <text evidence="2">The sequence shown here is derived from an EMBL/GenBank/DDBJ whole genome shotgun (WGS) entry which is preliminary data.</text>
</comment>